<dbReference type="PANTHER" id="PTHR48267">
    <property type="entry name" value="CUPREDOXIN SUPERFAMILY PROTEIN"/>
    <property type="match status" value="1"/>
</dbReference>
<dbReference type="InterPro" id="IPR011707">
    <property type="entry name" value="Cu-oxidase-like_N"/>
</dbReference>
<dbReference type="InterPro" id="IPR011706">
    <property type="entry name" value="Cu-oxidase_C"/>
</dbReference>
<dbReference type="InterPro" id="IPR033138">
    <property type="entry name" value="Cu_oxidase_CS"/>
</dbReference>
<evidence type="ECO:0000256" key="1">
    <source>
        <dbReference type="ARBA" id="ARBA00022723"/>
    </source>
</evidence>
<reference evidence="5 6" key="1">
    <citation type="submission" date="2016-12" db="EMBL/GenBank/DDBJ databases">
        <authorList>
            <person name="Song W.-J."/>
            <person name="Kurnit D.M."/>
        </authorList>
    </citation>
    <scope>NUCLEOTIDE SEQUENCE [LARGE SCALE GENOMIC DNA]</scope>
    <source>
        <strain evidence="5 6">DSM 18488</strain>
    </source>
</reference>
<dbReference type="GO" id="GO:0005507">
    <property type="term" value="F:copper ion binding"/>
    <property type="evidence" value="ECO:0007669"/>
    <property type="project" value="InterPro"/>
</dbReference>
<dbReference type="Gene3D" id="2.60.40.420">
    <property type="entry name" value="Cupredoxins - blue copper proteins"/>
    <property type="match status" value="3"/>
</dbReference>
<dbReference type="AlphaFoldDB" id="A0A1M7Y4Q1"/>
<keyword evidence="6" id="KW-1185">Reference proteome</keyword>
<dbReference type="CDD" id="cd04232">
    <property type="entry name" value="CuRO_1_CueO_FtsP"/>
    <property type="match status" value="1"/>
</dbReference>
<evidence type="ECO:0000259" key="4">
    <source>
        <dbReference type="Pfam" id="PF07732"/>
    </source>
</evidence>
<evidence type="ECO:0000313" key="6">
    <source>
        <dbReference type="Proteomes" id="UP000184603"/>
    </source>
</evidence>
<keyword evidence="1" id="KW-0479">Metal-binding</keyword>
<keyword evidence="2" id="KW-0560">Oxidoreductase</keyword>
<sequence length="481" mass="53484">MKRRTFLKTSCAALGLAVLGENVFLPQPVLSAGDYQPFTTPLPVPPLLENLSTDPGTASFSLTAQRGKSRLVKEFLTPTMGYNGNYLGPTIRVRNGQKVHLNVLNKLDQQTTLHWHGLHVPAEFDGGPRQPIAPGTSWQPKFTINQQAATLWYHPHAMGLTGEHVYMGLAGLFYIEDEVADSLAIPKTYGVDDFPLIIQDRRFFQDGTLAYVQSMMDVMHGLIGNILLVNGTEWPVLEVPGGLVRLRLLNGSNSTIYRIGFGDGRRFLQIATDGGFLEQPVGLTEVLLSPGERAEILVDFSGDTKGNGPGLVVDQLPGGRHEAMRFQVGPAPSTSFALPEKLVTLDWLQEKDAVQTRTFSMETFSQSGPLAINGKHMDMNRIDEKVKLGTTEIWEISNLSTGMMQMPHSMHLHDVQFQVLDRNGQPPEPQERGRKDTVLILPGEKVRIIARFEDYTGIYMYHCHLLEHEDRGMMGQFEVVE</sequence>
<evidence type="ECO:0000313" key="5">
    <source>
        <dbReference type="EMBL" id="SHO47326.1"/>
    </source>
</evidence>
<dbReference type="InterPro" id="IPR045087">
    <property type="entry name" value="Cu-oxidase_fam"/>
</dbReference>
<dbReference type="GO" id="GO:0016491">
    <property type="term" value="F:oxidoreductase activity"/>
    <property type="evidence" value="ECO:0007669"/>
    <property type="project" value="UniProtKB-KW"/>
</dbReference>
<gene>
    <name evidence="5" type="ORF">SAMN02745220_01831</name>
</gene>
<dbReference type="RefSeq" id="WP_073613146.1">
    <property type="nucleotide sequence ID" value="NZ_FRFE01000007.1"/>
</dbReference>
<evidence type="ECO:0000256" key="2">
    <source>
        <dbReference type="ARBA" id="ARBA00023002"/>
    </source>
</evidence>
<dbReference type="InterPro" id="IPR002355">
    <property type="entry name" value="Cu_oxidase_Cu_BS"/>
</dbReference>
<accession>A0A1M7Y4Q1</accession>
<proteinExistence type="predicted"/>
<dbReference type="OrthoDB" id="9757546at2"/>
<dbReference type="EMBL" id="FRFE01000007">
    <property type="protein sequence ID" value="SHO47326.1"/>
    <property type="molecule type" value="Genomic_DNA"/>
</dbReference>
<organism evidence="5 6">
    <name type="scientific">Desulfopila aestuarii DSM 18488</name>
    <dbReference type="NCBI Taxonomy" id="1121416"/>
    <lineage>
        <taxon>Bacteria</taxon>
        <taxon>Pseudomonadati</taxon>
        <taxon>Thermodesulfobacteriota</taxon>
        <taxon>Desulfobulbia</taxon>
        <taxon>Desulfobulbales</taxon>
        <taxon>Desulfocapsaceae</taxon>
        <taxon>Desulfopila</taxon>
    </lineage>
</organism>
<dbReference type="Pfam" id="PF07731">
    <property type="entry name" value="Cu-oxidase_2"/>
    <property type="match status" value="1"/>
</dbReference>
<dbReference type="Pfam" id="PF07732">
    <property type="entry name" value="Cu-oxidase_3"/>
    <property type="match status" value="1"/>
</dbReference>
<name>A0A1M7Y4Q1_9BACT</name>
<feature type="domain" description="Plastocyanin-like" evidence="4">
    <location>
        <begin position="76"/>
        <end position="178"/>
    </location>
</feature>
<protein>
    <submittedName>
        <fullName evidence="5">Bilirubin oxidase</fullName>
    </submittedName>
</protein>
<dbReference type="PROSITE" id="PS00079">
    <property type="entry name" value="MULTICOPPER_OXIDASE1"/>
    <property type="match status" value="1"/>
</dbReference>
<dbReference type="PROSITE" id="PS00080">
    <property type="entry name" value="MULTICOPPER_OXIDASE2"/>
    <property type="match status" value="1"/>
</dbReference>
<dbReference type="STRING" id="1121416.SAMN02745220_01831"/>
<dbReference type="PANTHER" id="PTHR48267:SF1">
    <property type="entry name" value="BILIRUBIN OXIDASE"/>
    <property type="match status" value="1"/>
</dbReference>
<evidence type="ECO:0000259" key="3">
    <source>
        <dbReference type="Pfam" id="PF07731"/>
    </source>
</evidence>
<dbReference type="Proteomes" id="UP000184603">
    <property type="component" value="Unassembled WGS sequence"/>
</dbReference>
<dbReference type="CDD" id="cd13867">
    <property type="entry name" value="CuRO_2_CueO_FtsP"/>
    <property type="match status" value="1"/>
</dbReference>
<dbReference type="CDD" id="cd13890">
    <property type="entry name" value="CuRO_3_CueO_FtsP"/>
    <property type="match status" value="1"/>
</dbReference>
<dbReference type="InterPro" id="IPR008972">
    <property type="entry name" value="Cupredoxin"/>
</dbReference>
<feature type="domain" description="Plastocyanin-like" evidence="3">
    <location>
        <begin position="359"/>
        <end position="479"/>
    </location>
</feature>
<dbReference type="SUPFAM" id="SSF49503">
    <property type="entry name" value="Cupredoxins"/>
    <property type="match status" value="3"/>
</dbReference>